<dbReference type="OrthoDB" id="4436899at2759"/>
<name>A0A1L9TU60_9EURO</name>
<protein>
    <submittedName>
        <fullName evidence="1">Uncharacterized protein</fullName>
    </submittedName>
</protein>
<reference evidence="2" key="1">
    <citation type="journal article" date="2017" name="Genome Biol.">
        <title>Comparative genomics reveals high biological diversity and specific adaptations in the industrially and medically important fungal genus Aspergillus.</title>
        <authorList>
            <person name="de Vries R.P."/>
            <person name="Riley R."/>
            <person name="Wiebenga A."/>
            <person name="Aguilar-Osorio G."/>
            <person name="Amillis S."/>
            <person name="Uchima C.A."/>
            <person name="Anderluh G."/>
            <person name="Asadollahi M."/>
            <person name="Askin M."/>
            <person name="Barry K."/>
            <person name="Battaglia E."/>
            <person name="Bayram O."/>
            <person name="Benocci T."/>
            <person name="Braus-Stromeyer S.A."/>
            <person name="Caldana C."/>
            <person name="Canovas D."/>
            <person name="Cerqueira G.C."/>
            <person name="Chen F."/>
            <person name="Chen W."/>
            <person name="Choi C."/>
            <person name="Clum A."/>
            <person name="Dos Santos R.A."/>
            <person name="Damasio A.R."/>
            <person name="Diallinas G."/>
            <person name="Emri T."/>
            <person name="Fekete E."/>
            <person name="Flipphi M."/>
            <person name="Freyberg S."/>
            <person name="Gallo A."/>
            <person name="Gournas C."/>
            <person name="Habgood R."/>
            <person name="Hainaut M."/>
            <person name="Harispe M.L."/>
            <person name="Henrissat B."/>
            <person name="Hilden K.S."/>
            <person name="Hope R."/>
            <person name="Hossain A."/>
            <person name="Karabika E."/>
            <person name="Karaffa L."/>
            <person name="Karanyi Z."/>
            <person name="Krasevec N."/>
            <person name="Kuo A."/>
            <person name="Kusch H."/>
            <person name="LaButti K."/>
            <person name="Lagendijk E.L."/>
            <person name="Lapidus A."/>
            <person name="Levasseur A."/>
            <person name="Lindquist E."/>
            <person name="Lipzen A."/>
            <person name="Logrieco A.F."/>
            <person name="MacCabe A."/>
            <person name="Maekelae M.R."/>
            <person name="Malavazi I."/>
            <person name="Melin P."/>
            <person name="Meyer V."/>
            <person name="Mielnichuk N."/>
            <person name="Miskei M."/>
            <person name="Molnar A.P."/>
            <person name="Mule G."/>
            <person name="Ngan C.Y."/>
            <person name="Orejas M."/>
            <person name="Orosz E."/>
            <person name="Ouedraogo J.P."/>
            <person name="Overkamp K.M."/>
            <person name="Park H.-S."/>
            <person name="Perrone G."/>
            <person name="Piumi F."/>
            <person name="Punt P.J."/>
            <person name="Ram A.F."/>
            <person name="Ramon A."/>
            <person name="Rauscher S."/>
            <person name="Record E."/>
            <person name="Riano-Pachon D.M."/>
            <person name="Robert V."/>
            <person name="Roehrig J."/>
            <person name="Ruller R."/>
            <person name="Salamov A."/>
            <person name="Salih N.S."/>
            <person name="Samson R.A."/>
            <person name="Sandor E."/>
            <person name="Sanguinetti M."/>
            <person name="Schuetze T."/>
            <person name="Sepcic K."/>
            <person name="Shelest E."/>
            <person name="Sherlock G."/>
            <person name="Sophianopoulou V."/>
            <person name="Squina F.M."/>
            <person name="Sun H."/>
            <person name="Susca A."/>
            <person name="Todd R.B."/>
            <person name="Tsang A."/>
            <person name="Unkles S.E."/>
            <person name="van de Wiele N."/>
            <person name="van Rossen-Uffink D."/>
            <person name="Oliveira J.V."/>
            <person name="Vesth T.C."/>
            <person name="Visser J."/>
            <person name="Yu J.-H."/>
            <person name="Zhou M."/>
            <person name="Andersen M.R."/>
            <person name="Archer D.B."/>
            <person name="Baker S.E."/>
            <person name="Benoit I."/>
            <person name="Brakhage A.A."/>
            <person name="Braus G.H."/>
            <person name="Fischer R."/>
            <person name="Frisvad J.C."/>
            <person name="Goldman G.H."/>
            <person name="Houbraken J."/>
            <person name="Oakley B."/>
            <person name="Pocsi I."/>
            <person name="Scazzocchio C."/>
            <person name="Seiboth B."/>
            <person name="vanKuyk P.A."/>
            <person name="Wortman J."/>
            <person name="Dyer P.S."/>
            <person name="Grigoriev I.V."/>
        </authorList>
    </citation>
    <scope>NUCLEOTIDE SEQUENCE [LARGE SCALE GENOMIC DNA]</scope>
    <source>
        <strain evidence="2">CBS 593.65</strain>
    </source>
</reference>
<sequence>MTGAARRNRLYSLWASLTDPRMDQCLERDTVVPSRFLTDHNITLVRDDFSSSQTAEDSLNKEPPVLLLPRPTIIVTGHPVDYDNKFWTPMMRVDPSPTVRVKQILDREWMPFYRGMSLARYLDHWAMGGYPRCFLPPRVPDLATLCGIHDVATPHALNAETRGFLRGGRCTDIQWENYIYDVQCCNATDGTISLGELTTIVTAMRCRAFQPAVFDEDAVCVGDVEQPADGNGLPRSEDELAFKEEKRFPVIVVSLVGPQHARVIYACMNGLELHIRASVCAEIAPEDERMVHNIASVLLSSPLQENA</sequence>
<dbReference type="GeneID" id="63767764"/>
<dbReference type="RefSeq" id="XP_040706757.1">
    <property type="nucleotide sequence ID" value="XM_040851691.1"/>
</dbReference>
<gene>
    <name evidence="1" type="ORF">ASPSYDRAFT_86600</name>
</gene>
<keyword evidence="2" id="KW-1185">Reference proteome</keyword>
<dbReference type="AlphaFoldDB" id="A0A1L9TU60"/>
<dbReference type="EMBL" id="KV878583">
    <property type="protein sequence ID" value="OJJ62951.1"/>
    <property type="molecule type" value="Genomic_DNA"/>
</dbReference>
<dbReference type="STRING" id="1036612.A0A1L9TU60"/>
<dbReference type="Proteomes" id="UP000184356">
    <property type="component" value="Unassembled WGS sequence"/>
</dbReference>
<evidence type="ECO:0000313" key="2">
    <source>
        <dbReference type="Proteomes" id="UP000184356"/>
    </source>
</evidence>
<organism evidence="1 2">
    <name type="scientific">Aspergillus sydowii CBS 593.65</name>
    <dbReference type="NCBI Taxonomy" id="1036612"/>
    <lineage>
        <taxon>Eukaryota</taxon>
        <taxon>Fungi</taxon>
        <taxon>Dikarya</taxon>
        <taxon>Ascomycota</taxon>
        <taxon>Pezizomycotina</taxon>
        <taxon>Eurotiomycetes</taxon>
        <taxon>Eurotiomycetidae</taxon>
        <taxon>Eurotiales</taxon>
        <taxon>Aspergillaceae</taxon>
        <taxon>Aspergillus</taxon>
        <taxon>Aspergillus subgen. Nidulantes</taxon>
    </lineage>
</organism>
<dbReference type="VEuPathDB" id="FungiDB:ASPSYDRAFT_86600"/>
<proteinExistence type="predicted"/>
<accession>A0A1L9TU60</accession>
<evidence type="ECO:0000313" key="1">
    <source>
        <dbReference type="EMBL" id="OJJ62951.1"/>
    </source>
</evidence>